<name>A0A829PLK2_9MYCO</name>
<reference evidence="1 2" key="1">
    <citation type="submission" date="2014-01" db="EMBL/GenBank/DDBJ databases">
        <authorList>
            <person name="Zelazny A."/>
            <person name="Olivier K."/>
            <person name="Sampaio E.P."/>
            <person name="Holland S.M."/>
            <person name="Tallon L.J."/>
            <person name="Sadzewicz L.K."/>
            <person name="Sengamalay N."/>
            <person name="Fraser C.M."/>
            <person name="Hine E."/>
            <person name="Shefchek K.A."/>
            <person name="Das S.P."/>
            <person name="Shallom S.J."/>
            <person name="Agrawal S."/>
            <person name="Tettelin H."/>
        </authorList>
    </citation>
    <scope>NUCLEOTIDE SEQUENCE [LARGE SCALE GENOMIC DNA]</scope>
    <source>
        <strain evidence="1 2">MAB_030201_1075</strain>
    </source>
</reference>
<dbReference type="AlphaFoldDB" id="A0A829PLK2"/>
<evidence type="ECO:0000313" key="1">
    <source>
        <dbReference type="EMBL" id="ETZ87886.1"/>
    </source>
</evidence>
<proteinExistence type="predicted"/>
<dbReference type="Proteomes" id="UP000019854">
    <property type="component" value="Unassembled WGS sequence"/>
</dbReference>
<gene>
    <name evidence="1" type="ORF">L829_1436</name>
</gene>
<organism evidence="1 2">
    <name type="scientific">Mycobacteroides abscessus MAB_030201_1075</name>
    <dbReference type="NCBI Taxonomy" id="1335410"/>
    <lineage>
        <taxon>Bacteria</taxon>
        <taxon>Bacillati</taxon>
        <taxon>Actinomycetota</taxon>
        <taxon>Actinomycetes</taxon>
        <taxon>Mycobacteriales</taxon>
        <taxon>Mycobacteriaceae</taxon>
        <taxon>Mycobacteroides</taxon>
        <taxon>Mycobacteroides abscessus</taxon>
    </lineage>
</organism>
<accession>A0A829PLK2</accession>
<sequence>MDWPESQRRAVGHQLKTPLGGQSLDLDNYVHRMKTPV</sequence>
<evidence type="ECO:0000313" key="2">
    <source>
        <dbReference type="Proteomes" id="UP000019854"/>
    </source>
</evidence>
<protein>
    <submittedName>
        <fullName evidence="1">Uncharacterized protein</fullName>
    </submittedName>
</protein>
<comment type="caution">
    <text evidence="1">The sequence shown here is derived from an EMBL/GenBank/DDBJ whole genome shotgun (WGS) entry which is preliminary data.</text>
</comment>
<dbReference type="EMBL" id="JAOX01000001">
    <property type="protein sequence ID" value="ETZ87886.1"/>
    <property type="molecule type" value="Genomic_DNA"/>
</dbReference>